<evidence type="ECO:0000313" key="3">
    <source>
        <dbReference type="Proteomes" id="UP001162483"/>
    </source>
</evidence>
<protein>
    <submittedName>
        <fullName evidence="2">Uncharacterized protein</fullName>
    </submittedName>
</protein>
<reference evidence="2" key="1">
    <citation type="submission" date="2023-05" db="EMBL/GenBank/DDBJ databases">
        <authorList>
            <person name="Stuckert A."/>
        </authorList>
    </citation>
    <scope>NUCLEOTIDE SEQUENCE</scope>
</reference>
<comment type="caution">
    <text evidence="2">The sequence shown here is derived from an EMBL/GenBank/DDBJ whole genome shotgun (WGS) entry which is preliminary data.</text>
</comment>
<evidence type="ECO:0000313" key="2">
    <source>
        <dbReference type="EMBL" id="CAI9597537.1"/>
    </source>
</evidence>
<sequence>MKIFKKFRNLPLFRPPYVLTLAGTGTRKPASAGGDGRGHCRGRIAGTKDKVSAAGNP</sequence>
<accession>A0ABN9FKG7</accession>
<feature type="region of interest" description="Disordered" evidence="1">
    <location>
        <begin position="23"/>
        <end position="57"/>
    </location>
</feature>
<name>A0ABN9FKG7_9NEOB</name>
<organism evidence="2 3">
    <name type="scientific">Staurois parvus</name>
    <dbReference type="NCBI Taxonomy" id="386267"/>
    <lineage>
        <taxon>Eukaryota</taxon>
        <taxon>Metazoa</taxon>
        <taxon>Chordata</taxon>
        <taxon>Craniata</taxon>
        <taxon>Vertebrata</taxon>
        <taxon>Euteleostomi</taxon>
        <taxon>Amphibia</taxon>
        <taxon>Batrachia</taxon>
        <taxon>Anura</taxon>
        <taxon>Neobatrachia</taxon>
        <taxon>Ranoidea</taxon>
        <taxon>Ranidae</taxon>
        <taxon>Staurois</taxon>
    </lineage>
</organism>
<dbReference type="Proteomes" id="UP001162483">
    <property type="component" value="Unassembled WGS sequence"/>
</dbReference>
<gene>
    <name evidence="2" type="ORF">SPARVUS_LOCUS12267115</name>
</gene>
<keyword evidence="3" id="KW-1185">Reference proteome</keyword>
<dbReference type="EMBL" id="CATNWA010017042">
    <property type="protein sequence ID" value="CAI9597537.1"/>
    <property type="molecule type" value="Genomic_DNA"/>
</dbReference>
<evidence type="ECO:0000256" key="1">
    <source>
        <dbReference type="SAM" id="MobiDB-lite"/>
    </source>
</evidence>
<proteinExistence type="predicted"/>